<dbReference type="AlphaFoldDB" id="A0A7W6MNF2"/>
<evidence type="ECO:0000256" key="3">
    <source>
        <dbReference type="ARBA" id="ARBA00022576"/>
    </source>
</evidence>
<dbReference type="InterPro" id="IPR050596">
    <property type="entry name" value="AspAT/PAT-like"/>
</dbReference>
<comment type="similarity">
    <text evidence="2 7">Belongs to the class-I pyridoxal-phosphate-dependent aminotransferase family.</text>
</comment>
<evidence type="ECO:0000256" key="1">
    <source>
        <dbReference type="ARBA" id="ARBA00001933"/>
    </source>
</evidence>
<evidence type="ECO:0000256" key="6">
    <source>
        <dbReference type="ARBA" id="ARBA00049185"/>
    </source>
</evidence>
<evidence type="ECO:0000313" key="9">
    <source>
        <dbReference type="EMBL" id="MBB4001905.1"/>
    </source>
</evidence>
<dbReference type="Gene3D" id="3.40.640.10">
    <property type="entry name" value="Type I PLP-dependent aspartate aminotransferase-like (Major domain)"/>
    <property type="match status" value="1"/>
</dbReference>
<gene>
    <name evidence="9" type="ORF">GGR03_000952</name>
</gene>
<dbReference type="RefSeq" id="WP_183206376.1">
    <property type="nucleotide sequence ID" value="NZ_JAAAMM010000001.1"/>
</dbReference>
<organism evidence="9 10">
    <name type="scientific">Aurantimonas endophytica</name>
    <dbReference type="NCBI Taxonomy" id="1522175"/>
    <lineage>
        <taxon>Bacteria</taxon>
        <taxon>Pseudomonadati</taxon>
        <taxon>Pseudomonadota</taxon>
        <taxon>Alphaproteobacteria</taxon>
        <taxon>Hyphomicrobiales</taxon>
        <taxon>Aurantimonadaceae</taxon>
        <taxon>Aurantimonas</taxon>
    </lineage>
</organism>
<comment type="catalytic activity">
    <reaction evidence="6">
        <text>L-aspartate + 2-oxoglutarate = oxaloacetate + L-glutamate</text>
        <dbReference type="Rhea" id="RHEA:21824"/>
        <dbReference type="ChEBI" id="CHEBI:16452"/>
        <dbReference type="ChEBI" id="CHEBI:16810"/>
        <dbReference type="ChEBI" id="CHEBI:29985"/>
        <dbReference type="ChEBI" id="CHEBI:29991"/>
        <dbReference type="EC" id="2.6.1.1"/>
    </reaction>
</comment>
<keyword evidence="4 7" id="KW-0808">Transferase</keyword>
<dbReference type="GO" id="GO:0030170">
    <property type="term" value="F:pyridoxal phosphate binding"/>
    <property type="evidence" value="ECO:0007669"/>
    <property type="project" value="InterPro"/>
</dbReference>
<dbReference type="CDD" id="cd00609">
    <property type="entry name" value="AAT_like"/>
    <property type="match status" value="1"/>
</dbReference>
<dbReference type="GO" id="GO:0004069">
    <property type="term" value="F:L-aspartate:2-oxoglutarate aminotransferase activity"/>
    <property type="evidence" value="ECO:0007669"/>
    <property type="project" value="UniProtKB-EC"/>
</dbReference>
<reference evidence="9 10" key="1">
    <citation type="submission" date="2020-08" db="EMBL/GenBank/DDBJ databases">
        <title>Genomic Encyclopedia of Type Strains, Phase IV (KMG-IV): sequencing the most valuable type-strain genomes for metagenomic binning, comparative biology and taxonomic classification.</title>
        <authorList>
            <person name="Goeker M."/>
        </authorList>
    </citation>
    <scope>NUCLEOTIDE SEQUENCE [LARGE SCALE GENOMIC DNA]</scope>
    <source>
        <strain evidence="9 10">DSM 103570</strain>
    </source>
</reference>
<dbReference type="PANTHER" id="PTHR46383:SF1">
    <property type="entry name" value="ASPARTATE AMINOTRANSFERASE"/>
    <property type="match status" value="1"/>
</dbReference>
<dbReference type="Proteomes" id="UP000588647">
    <property type="component" value="Unassembled WGS sequence"/>
</dbReference>
<evidence type="ECO:0000256" key="2">
    <source>
        <dbReference type="ARBA" id="ARBA00007441"/>
    </source>
</evidence>
<dbReference type="PROSITE" id="PS00105">
    <property type="entry name" value="AA_TRANSFER_CLASS_1"/>
    <property type="match status" value="1"/>
</dbReference>
<evidence type="ECO:0000259" key="8">
    <source>
        <dbReference type="Pfam" id="PF00155"/>
    </source>
</evidence>
<dbReference type="InterPro" id="IPR004839">
    <property type="entry name" value="Aminotransferase_I/II_large"/>
</dbReference>
<dbReference type="InterPro" id="IPR015424">
    <property type="entry name" value="PyrdxlP-dep_Trfase"/>
</dbReference>
<proteinExistence type="inferred from homology"/>
<sequence>MTYRSLERANAYFYDPDRRLAVLKRHGAVRYLSSGVNHLKAPAVLLEIAARELTERRLVENYTAPGGAPALLAAIAFETHERVGGDQVRGGVGLANIAMTAGATGALAAAFRYMADVAGARTALVLSLNYSYFSAICDECGIVYRTACSAEEARILPSLDEAAECLRRERPDIVVLTQPTNPSGEAYNAGELARLVELVEAAGAWLVFDEVPDLAWPDDPDPPHPVATDMRGFPRRLVWINSFSKSRSLAGLRAGWIIADEPVIGFVRRHNERSLWSPVHPGASALAVDMVLRAAARRVRALHLGCAEVSTAAIDAAVAGAVRQASRYLRLFSPWGDDFASFGGLWHFLDATVDWPLAFRRYAAELAATAAVCAANRRVFETRLGSAVQTRIRPQRGFNQCVRFGVEASEWQFARQAFDESGLDFYTERVFADHDREDAHDYWVRISTASEAAGFADGCERLSRLLCR</sequence>
<comment type="caution">
    <text evidence="9">The sequence shown here is derived from an EMBL/GenBank/DDBJ whole genome shotgun (WGS) entry which is preliminary data.</text>
</comment>
<name>A0A7W6MNF2_9HYPH</name>
<dbReference type="InterPro" id="IPR015421">
    <property type="entry name" value="PyrdxlP-dep_Trfase_major"/>
</dbReference>
<feature type="domain" description="Aminotransferase class I/classII large" evidence="8">
    <location>
        <begin position="33"/>
        <end position="285"/>
    </location>
</feature>
<dbReference type="GO" id="GO:0006520">
    <property type="term" value="P:amino acid metabolic process"/>
    <property type="evidence" value="ECO:0007669"/>
    <property type="project" value="InterPro"/>
</dbReference>
<accession>A0A7W6MNF2</accession>
<keyword evidence="10" id="KW-1185">Reference proteome</keyword>
<evidence type="ECO:0000313" key="10">
    <source>
        <dbReference type="Proteomes" id="UP000588647"/>
    </source>
</evidence>
<comment type="cofactor">
    <cofactor evidence="1 7">
        <name>pyridoxal 5'-phosphate</name>
        <dbReference type="ChEBI" id="CHEBI:597326"/>
    </cofactor>
</comment>
<dbReference type="PANTHER" id="PTHR46383">
    <property type="entry name" value="ASPARTATE AMINOTRANSFERASE"/>
    <property type="match status" value="1"/>
</dbReference>
<dbReference type="InterPro" id="IPR004838">
    <property type="entry name" value="NHTrfase_class1_PyrdxlP-BS"/>
</dbReference>
<keyword evidence="3 7" id="KW-0032">Aminotransferase</keyword>
<keyword evidence="5" id="KW-0663">Pyridoxal phosphate</keyword>
<dbReference type="EC" id="2.6.1.-" evidence="7"/>
<evidence type="ECO:0000256" key="7">
    <source>
        <dbReference type="RuleBase" id="RU000481"/>
    </source>
</evidence>
<dbReference type="SUPFAM" id="SSF53383">
    <property type="entry name" value="PLP-dependent transferases"/>
    <property type="match status" value="1"/>
</dbReference>
<protein>
    <recommendedName>
        <fullName evidence="7">Aminotransferase</fullName>
        <ecNumber evidence="7">2.6.1.-</ecNumber>
    </recommendedName>
</protein>
<evidence type="ECO:0000256" key="4">
    <source>
        <dbReference type="ARBA" id="ARBA00022679"/>
    </source>
</evidence>
<evidence type="ECO:0000256" key="5">
    <source>
        <dbReference type="ARBA" id="ARBA00022898"/>
    </source>
</evidence>
<dbReference type="Pfam" id="PF00155">
    <property type="entry name" value="Aminotran_1_2"/>
    <property type="match status" value="1"/>
</dbReference>
<dbReference type="EMBL" id="JACIEM010000001">
    <property type="protein sequence ID" value="MBB4001905.1"/>
    <property type="molecule type" value="Genomic_DNA"/>
</dbReference>